<proteinExistence type="predicted"/>
<dbReference type="AlphaFoldDB" id="A0A6J4NC78"/>
<reference evidence="1" key="1">
    <citation type="submission" date="2020-02" db="EMBL/GenBank/DDBJ databases">
        <authorList>
            <person name="Meier V. D."/>
        </authorList>
    </citation>
    <scope>NUCLEOTIDE SEQUENCE</scope>
    <source>
        <strain evidence="1">AVDCRST_MAG93</strain>
    </source>
</reference>
<sequence length="76" mass="8094">MGTDVKLGRALEGVQRGLSLTVTDDDTRRFVGYVVGLQALLAAPDAVIDAIRVLYDQVLELDPDVGHILAALHPLG</sequence>
<evidence type="ECO:0000313" key="1">
    <source>
        <dbReference type="EMBL" id="CAA9381177.1"/>
    </source>
</evidence>
<organism evidence="1">
    <name type="scientific">uncultured Chloroflexia bacterium</name>
    <dbReference type="NCBI Taxonomy" id="1672391"/>
    <lineage>
        <taxon>Bacteria</taxon>
        <taxon>Bacillati</taxon>
        <taxon>Chloroflexota</taxon>
        <taxon>Chloroflexia</taxon>
        <taxon>environmental samples</taxon>
    </lineage>
</organism>
<name>A0A6J4NC78_9CHLR</name>
<gene>
    <name evidence="1" type="ORF">AVDCRST_MAG93-9183</name>
</gene>
<dbReference type="EMBL" id="CADCTR010003078">
    <property type="protein sequence ID" value="CAA9381177.1"/>
    <property type="molecule type" value="Genomic_DNA"/>
</dbReference>
<protein>
    <submittedName>
        <fullName evidence="1">Uncharacterized protein</fullName>
    </submittedName>
</protein>
<accession>A0A6J4NC78</accession>